<accession>B8KUE5</accession>
<protein>
    <submittedName>
        <fullName evidence="1">Uncharacterized protein</fullName>
    </submittedName>
</protein>
<dbReference type="STRING" id="565045.NOR51B_1814"/>
<dbReference type="EMBL" id="DS999411">
    <property type="protein sequence ID" value="EED35867.1"/>
    <property type="molecule type" value="Genomic_DNA"/>
</dbReference>
<evidence type="ECO:0000313" key="2">
    <source>
        <dbReference type="Proteomes" id="UP000004699"/>
    </source>
</evidence>
<reference evidence="2" key="1">
    <citation type="journal article" date="2013" name="BMC Microbiol.">
        <title>Taxonomy and evolution of bacteriochlorophyll a-containing members of the OM60/NOR5 clade of marine gammaproteobacteria: description of Luminiphilus syltensis gen. nov., sp. nov., reclassification of Haliea rubra as Pseudohaliea rubra gen. nov., comb. nov., and emendation of Chromatocurvus halotolerans.</title>
        <authorList>
            <person name="Spring S."/>
            <person name="Riedel T."/>
            <person name="Sproer C."/>
            <person name="Yan S."/>
            <person name="Harder J."/>
            <person name="Fuchs B.M."/>
        </authorList>
    </citation>
    <scope>NUCLEOTIDE SEQUENCE [LARGE SCALE GENOMIC DNA]</scope>
    <source>
        <strain evidence="2">NOR51-B</strain>
    </source>
</reference>
<dbReference type="HOGENOM" id="CLU_3154519_0_0_6"/>
<sequence length="48" mass="5330">MGEANVLLRYDQTEARLRQIVGATEYQRVLCARTMAIALKYPGELGCG</sequence>
<proteinExistence type="predicted"/>
<dbReference type="AlphaFoldDB" id="B8KUE5"/>
<keyword evidence="2" id="KW-1185">Reference proteome</keyword>
<evidence type="ECO:0000313" key="1">
    <source>
        <dbReference type="EMBL" id="EED35867.1"/>
    </source>
</evidence>
<dbReference type="Proteomes" id="UP000004699">
    <property type="component" value="Unassembled WGS sequence"/>
</dbReference>
<name>B8KUE5_9GAMM</name>
<gene>
    <name evidence="1" type="ORF">NOR51B_1814</name>
</gene>
<organism evidence="1 2">
    <name type="scientific">Luminiphilus syltensis NOR5-1B</name>
    <dbReference type="NCBI Taxonomy" id="565045"/>
    <lineage>
        <taxon>Bacteria</taxon>
        <taxon>Pseudomonadati</taxon>
        <taxon>Pseudomonadota</taxon>
        <taxon>Gammaproteobacteria</taxon>
        <taxon>Cellvibrionales</taxon>
        <taxon>Halieaceae</taxon>
        <taxon>Luminiphilus</taxon>
    </lineage>
</organism>